<comment type="caution">
    <text evidence="2">The sequence shown here is derived from an EMBL/GenBank/DDBJ whole genome shotgun (WGS) entry which is preliminary data.</text>
</comment>
<organism evidence="2 3">
    <name type="scientific">Riccia fluitans</name>
    <dbReference type="NCBI Taxonomy" id="41844"/>
    <lineage>
        <taxon>Eukaryota</taxon>
        <taxon>Viridiplantae</taxon>
        <taxon>Streptophyta</taxon>
        <taxon>Embryophyta</taxon>
        <taxon>Marchantiophyta</taxon>
        <taxon>Marchantiopsida</taxon>
        <taxon>Marchantiidae</taxon>
        <taxon>Marchantiales</taxon>
        <taxon>Ricciaceae</taxon>
        <taxon>Riccia</taxon>
    </lineage>
</organism>
<proteinExistence type="predicted"/>
<dbReference type="Proteomes" id="UP001605036">
    <property type="component" value="Unassembled WGS sequence"/>
</dbReference>
<feature type="transmembrane region" description="Helical" evidence="1">
    <location>
        <begin position="138"/>
        <end position="158"/>
    </location>
</feature>
<sequence>MPSSQDSNPEGEFSRWPPAKSRSWMEVALPHAAATQQGRPELDQRDGTLVLWPWKLNPGLHALFVFWPSSYTPQSVQGTPLGLGLNCLFNHDFAGCFSKDLRELALGVLVLARGASIGLIHDGEFGSGAFWSFRSQRILLICIPRGLFVGLCVFLFTLQVQFAVGCLRDLFGASLARRIHECGYAWCP</sequence>
<name>A0ABD1ZKA8_9MARC</name>
<keyword evidence="1" id="KW-1133">Transmembrane helix</keyword>
<dbReference type="EMBL" id="JBHFFA010000001">
    <property type="protein sequence ID" value="KAL2651341.1"/>
    <property type="molecule type" value="Genomic_DNA"/>
</dbReference>
<keyword evidence="1" id="KW-0472">Membrane</keyword>
<evidence type="ECO:0000313" key="2">
    <source>
        <dbReference type="EMBL" id="KAL2651341.1"/>
    </source>
</evidence>
<gene>
    <name evidence="2" type="ORF">R1flu_019469</name>
</gene>
<dbReference type="AlphaFoldDB" id="A0ABD1ZKA8"/>
<accession>A0ABD1ZKA8</accession>
<keyword evidence="3" id="KW-1185">Reference proteome</keyword>
<keyword evidence="1" id="KW-0812">Transmembrane</keyword>
<protein>
    <submittedName>
        <fullName evidence="2">Uncharacterized protein</fullName>
    </submittedName>
</protein>
<evidence type="ECO:0000313" key="3">
    <source>
        <dbReference type="Proteomes" id="UP001605036"/>
    </source>
</evidence>
<evidence type="ECO:0000256" key="1">
    <source>
        <dbReference type="SAM" id="Phobius"/>
    </source>
</evidence>
<reference evidence="2 3" key="1">
    <citation type="submission" date="2024-09" db="EMBL/GenBank/DDBJ databases">
        <title>Chromosome-scale assembly of Riccia fluitans.</title>
        <authorList>
            <person name="Paukszto L."/>
            <person name="Sawicki J."/>
            <person name="Karawczyk K."/>
            <person name="Piernik-Szablinska J."/>
            <person name="Szczecinska M."/>
            <person name="Mazdziarz M."/>
        </authorList>
    </citation>
    <scope>NUCLEOTIDE SEQUENCE [LARGE SCALE GENOMIC DNA]</scope>
    <source>
        <strain evidence="2">Rf_01</strain>
        <tissue evidence="2">Aerial parts of the thallus</tissue>
    </source>
</reference>